<comment type="caution">
    <text evidence="1">The sequence shown here is derived from an EMBL/GenBank/DDBJ whole genome shotgun (WGS) entry which is preliminary data.</text>
</comment>
<dbReference type="Gene3D" id="1.10.720.160">
    <property type="match status" value="1"/>
</dbReference>
<gene>
    <name evidence="1" type="ORF">CWD77_06430</name>
</gene>
<proteinExistence type="predicted"/>
<dbReference type="PANTHER" id="PTHR43190">
    <property type="entry name" value="N-ACETYL-D-GLUCOSAMINE KINASE"/>
    <property type="match status" value="1"/>
</dbReference>
<dbReference type="SUPFAM" id="SSF53067">
    <property type="entry name" value="Actin-like ATPase domain"/>
    <property type="match status" value="2"/>
</dbReference>
<dbReference type="OrthoDB" id="871343at2"/>
<dbReference type="RefSeq" id="WP_101072521.1">
    <property type="nucleotide sequence ID" value="NZ_PISP01000001.1"/>
</dbReference>
<dbReference type="AlphaFoldDB" id="A0A2N0VLK8"/>
<dbReference type="InterPro" id="IPR052519">
    <property type="entry name" value="Euk-type_GlcNAc_Kinase"/>
</dbReference>
<keyword evidence="2" id="KW-1185">Reference proteome</keyword>
<organism evidence="1 2">
    <name type="scientific">Rhodohalobacter barkolensis</name>
    <dbReference type="NCBI Taxonomy" id="2053187"/>
    <lineage>
        <taxon>Bacteria</taxon>
        <taxon>Pseudomonadati</taxon>
        <taxon>Balneolota</taxon>
        <taxon>Balneolia</taxon>
        <taxon>Balneolales</taxon>
        <taxon>Balneolaceae</taxon>
        <taxon>Rhodohalobacter</taxon>
    </lineage>
</organism>
<dbReference type="InterPro" id="IPR043129">
    <property type="entry name" value="ATPase_NBD"/>
</dbReference>
<evidence type="ECO:0000313" key="1">
    <source>
        <dbReference type="EMBL" id="PKD45087.1"/>
    </source>
</evidence>
<evidence type="ECO:0008006" key="3">
    <source>
        <dbReference type="Google" id="ProtNLM"/>
    </source>
</evidence>
<dbReference type="PANTHER" id="PTHR43190:SF3">
    <property type="entry name" value="N-ACETYL-D-GLUCOSAMINE KINASE"/>
    <property type="match status" value="1"/>
</dbReference>
<sequence>MQKILIADSGATKTDWLYVEGEIHNFFSTGGLHPAFLDPVTDANELKSELPNVQPNRIYFYGTGLGNQASDEKIHALLRKVFPTANEIEVKSDLEGSARAFFGEGDGVVAVLGTGSICAKVESGKPVHKSAALGFAIGDEGSAADLGRRILRGYFRKQFSNETDNFLSQTLSPDNYGDMVARIYQAEKPNRELASLAGEVLKESLPEELNLLIKEAFKEFIEQQLSMLDLKGGEKIIFTGKVADVHKEILLKVMNDAGYTDVYVRYPVIESFLEKVKSSTIKFW</sequence>
<evidence type="ECO:0000313" key="2">
    <source>
        <dbReference type="Proteomes" id="UP000233398"/>
    </source>
</evidence>
<dbReference type="Gene3D" id="3.30.420.40">
    <property type="match status" value="2"/>
</dbReference>
<accession>A0A2N0VLK8</accession>
<name>A0A2N0VLK8_9BACT</name>
<protein>
    <recommendedName>
        <fullName evidence="3">ATPase BadF/BadG/BcrA/BcrD type domain-containing protein</fullName>
    </recommendedName>
</protein>
<dbReference type="Proteomes" id="UP000233398">
    <property type="component" value="Unassembled WGS sequence"/>
</dbReference>
<dbReference type="EMBL" id="PISP01000001">
    <property type="protein sequence ID" value="PKD45087.1"/>
    <property type="molecule type" value="Genomic_DNA"/>
</dbReference>
<reference evidence="1 2" key="1">
    <citation type="submission" date="2017-11" db="EMBL/GenBank/DDBJ databases">
        <title>Rhodohalobacter 15182 sp. nov., isolated from a salt lake.</title>
        <authorList>
            <person name="Han S."/>
        </authorList>
    </citation>
    <scope>NUCLEOTIDE SEQUENCE [LARGE SCALE GENOMIC DNA]</scope>
    <source>
        <strain evidence="1 2">15182</strain>
    </source>
</reference>